<protein>
    <submittedName>
        <fullName evidence="1">Os09g0426600 protein</fullName>
    </submittedName>
</protein>
<organism evidence="1 2">
    <name type="scientific">Oryza sativa subsp. japonica</name>
    <name type="common">Rice</name>
    <dbReference type="NCBI Taxonomy" id="39947"/>
    <lineage>
        <taxon>Eukaryota</taxon>
        <taxon>Viridiplantae</taxon>
        <taxon>Streptophyta</taxon>
        <taxon>Embryophyta</taxon>
        <taxon>Tracheophyta</taxon>
        <taxon>Spermatophyta</taxon>
        <taxon>Magnoliopsida</taxon>
        <taxon>Liliopsida</taxon>
        <taxon>Poales</taxon>
        <taxon>Poaceae</taxon>
        <taxon>BOP clade</taxon>
        <taxon>Oryzoideae</taxon>
        <taxon>Oryzeae</taxon>
        <taxon>Oryzinae</taxon>
        <taxon>Oryza</taxon>
        <taxon>Oryza sativa</taxon>
    </lineage>
</organism>
<dbReference type="EMBL" id="AP014965">
    <property type="protein sequence ID" value="BAT08178.1"/>
    <property type="molecule type" value="Genomic_DNA"/>
</dbReference>
<reference evidence="1 2" key="3">
    <citation type="journal article" date="2013" name="Rice">
        <title>Improvement of the Oryza sativa Nipponbare reference genome using next generation sequence and optical map data.</title>
        <authorList>
            <person name="Kawahara Y."/>
            <person name="de la Bastide M."/>
            <person name="Hamilton J.P."/>
            <person name="Kanamori H."/>
            <person name="McCombie W.R."/>
            <person name="Ouyang S."/>
            <person name="Schwartz D.C."/>
            <person name="Tanaka T."/>
            <person name="Wu J."/>
            <person name="Zhou S."/>
            <person name="Childs K.L."/>
            <person name="Davidson R.M."/>
            <person name="Lin H."/>
            <person name="Quesada-Ocampo L."/>
            <person name="Vaillancourt B."/>
            <person name="Sakai H."/>
            <person name="Lee S.S."/>
            <person name="Kim J."/>
            <person name="Numa H."/>
            <person name="Itoh T."/>
            <person name="Buell C.R."/>
            <person name="Matsumoto T."/>
        </authorList>
    </citation>
    <scope>NUCLEOTIDE SEQUENCE [LARGE SCALE GENOMIC DNA]</scope>
    <source>
        <strain evidence="2">cv. Nipponbare</strain>
    </source>
</reference>
<reference evidence="2" key="1">
    <citation type="journal article" date="2005" name="Nature">
        <title>The map-based sequence of the rice genome.</title>
        <authorList>
            <consortium name="International rice genome sequencing project (IRGSP)"/>
            <person name="Matsumoto T."/>
            <person name="Wu J."/>
            <person name="Kanamori H."/>
            <person name="Katayose Y."/>
            <person name="Fujisawa M."/>
            <person name="Namiki N."/>
            <person name="Mizuno H."/>
            <person name="Yamamoto K."/>
            <person name="Antonio B.A."/>
            <person name="Baba T."/>
            <person name="Sakata K."/>
            <person name="Nagamura Y."/>
            <person name="Aoki H."/>
            <person name="Arikawa K."/>
            <person name="Arita K."/>
            <person name="Bito T."/>
            <person name="Chiden Y."/>
            <person name="Fujitsuka N."/>
            <person name="Fukunaka R."/>
            <person name="Hamada M."/>
            <person name="Harada C."/>
            <person name="Hayashi A."/>
            <person name="Hijishita S."/>
            <person name="Honda M."/>
            <person name="Hosokawa S."/>
            <person name="Ichikawa Y."/>
            <person name="Idonuma A."/>
            <person name="Iijima M."/>
            <person name="Ikeda M."/>
            <person name="Ikeno M."/>
            <person name="Ito K."/>
            <person name="Ito S."/>
            <person name="Ito T."/>
            <person name="Ito Y."/>
            <person name="Ito Y."/>
            <person name="Iwabuchi A."/>
            <person name="Kamiya K."/>
            <person name="Karasawa W."/>
            <person name="Kurita K."/>
            <person name="Katagiri S."/>
            <person name="Kikuta A."/>
            <person name="Kobayashi H."/>
            <person name="Kobayashi N."/>
            <person name="Machita K."/>
            <person name="Maehara T."/>
            <person name="Masukawa M."/>
            <person name="Mizubayashi T."/>
            <person name="Mukai Y."/>
            <person name="Nagasaki H."/>
            <person name="Nagata Y."/>
            <person name="Naito S."/>
            <person name="Nakashima M."/>
            <person name="Nakama Y."/>
            <person name="Nakamichi Y."/>
            <person name="Nakamura M."/>
            <person name="Meguro A."/>
            <person name="Negishi M."/>
            <person name="Ohta I."/>
            <person name="Ohta T."/>
            <person name="Okamoto M."/>
            <person name="Ono N."/>
            <person name="Saji S."/>
            <person name="Sakaguchi M."/>
            <person name="Sakai K."/>
            <person name="Shibata M."/>
            <person name="Shimokawa T."/>
            <person name="Song J."/>
            <person name="Takazaki Y."/>
            <person name="Terasawa K."/>
            <person name="Tsugane M."/>
            <person name="Tsuji K."/>
            <person name="Ueda S."/>
            <person name="Waki K."/>
            <person name="Yamagata H."/>
            <person name="Yamamoto M."/>
            <person name="Yamamoto S."/>
            <person name="Yamane H."/>
            <person name="Yoshiki S."/>
            <person name="Yoshihara R."/>
            <person name="Yukawa K."/>
            <person name="Zhong H."/>
            <person name="Yano M."/>
            <person name="Yuan Q."/>
            <person name="Ouyang S."/>
            <person name="Liu J."/>
            <person name="Jones K.M."/>
            <person name="Gansberger K."/>
            <person name="Moffat K."/>
            <person name="Hill J."/>
            <person name="Bera J."/>
            <person name="Fadrosh D."/>
            <person name="Jin S."/>
            <person name="Johri S."/>
            <person name="Kim M."/>
            <person name="Overton L."/>
            <person name="Reardon M."/>
            <person name="Tsitrin T."/>
            <person name="Vuong H."/>
            <person name="Weaver B."/>
            <person name="Ciecko A."/>
            <person name="Tallon L."/>
            <person name="Jackson J."/>
            <person name="Pai G."/>
            <person name="Aken S.V."/>
            <person name="Utterback T."/>
            <person name="Reidmuller S."/>
            <person name="Feldblyum T."/>
            <person name="Hsiao J."/>
            <person name="Zismann V."/>
            <person name="Iobst S."/>
            <person name="de Vazeille A.R."/>
            <person name="Buell C.R."/>
            <person name="Ying K."/>
            <person name="Li Y."/>
            <person name="Lu T."/>
            <person name="Huang Y."/>
            <person name="Zhao Q."/>
            <person name="Feng Q."/>
            <person name="Zhang L."/>
            <person name="Zhu J."/>
            <person name="Weng Q."/>
            <person name="Mu J."/>
            <person name="Lu Y."/>
            <person name="Fan D."/>
            <person name="Liu Y."/>
            <person name="Guan J."/>
            <person name="Zhang Y."/>
            <person name="Yu S."/>
            <person name="Liu X."/>
            <person name="Zhang Y."/>
            <person name="Hong G."/>
            <person name="Han B."/>
            <person name="Choisne N."/>
            <person name="Demange N."/>
            <person name="Orjeda G."/>
            <person name="Samain S."/>
            <person name="Cattolico L."/>
            <person name="Pelletier E."/>
            <person name="Couloux A."/>
            <person name="Segurens B."/>
            <person name="Wincker P."/>
            <person name="D'Hont A."/>
            <person name="Scarpelli C."/>
            <person name="Weissenbach J."/>
            <person name="Salanoubat M."/>
            <person name="Quetier F."/>
            <person name="Yu Y."/>
            <person name="Kim H.R."/>
            <person name="Rambo T."/>
            <person name="Currie J."/>
            <person name="Collura K."/>
            <person name="Luo M."/>
            <person name="Yang T."/>
            <person name="Ammiraju J.S.S."/>
            <person name="Engler F."/>
            <person name="Soderlund C."/>
            <person name="Wing R.A."/>
            <person name="Palmer L.E."/>
            <person name="de la Bastide M."/>
            <person name="Spiegel L."/>
            <person name="Nascimento L."/>
            <person name="Zutavern T."/>
            <person name="O'Shaughnessy A."/>
            <person name="Dike S."/>
            <person name="Dedhia N."/>
            <person name="Preston R."/>
            <person name="Balija V."/>
            <person name="McCombie W.R."/>
            <person name="Chow T."/>
            <person name="Chen H."/>
            <person name="Chung M."/>
            <person name="Chen C."/>
            <person name="Shaw J."/>
            <person name="Wu H."/>
            <person name="Hsiao K."/>
            <person name="Chao Y."/>
            <person name="Chu M."/>
            <person name="Cheng C."/>
            <person name="Hour A."/>
            <person name="Lee P."/>
            <person name="Lin S."/>
            <person name="Lin Y."/>
            <person name="Liou J."/>
            <person name="Liu S."/>
            <person name="Hsing Y."/>
            <person name="Raghuvanshi S."/>
            <person name="Mohanty A."/>
            <person name="Bharti A.K."/>
            <person name="Gaur A."/>
            <person name="Gupta V."/>
            <person name="Kumar D."/>
            <person name="Ravi V."/>
            <person name="Vij S."/>
            <person name="Kapur A."/>
            <person name="Khurana P."/>
            <person name="Khurana P."/>
            <person name="Khurana J.P."/>
            <person name="Tyagi A.K."/>
            <person name="Gaikwad K."/>
            <person name="Singh A."/>
            <person name="Dalal V."/>
            <person name="Srivastava S."/>
            <person name="Dixit A."/>
            <person name="Pal A.K."/>
            <person name="Ghazi I.A."/>
            <person name="Yadav M."/>
            <person name="Pandit A."/>
            <person name="Bhargava A."/>
            <person name="Sureshbabu K."/>
            <person name="Batra K."/>
            <person name="Sharma T.R."/>
            <person name="Mohapatra T."/>
            <person name="Singh N.K."/>
            <person name="Messing J."/>
            <person name="Nelson A.B."/>
            <person name="Fuks G."/>
            <person name="Kavchok S."/>
            <person name="Keizer G."/>
            <person name="Linton E."/>
            <person name="Llaca V."/>
            <person name="Song R."/>
            <person name="Tanyolac B."/>
            <person name="Young S."/>
            <person name="Ho-Il K."/>
            <person name="Hahn J.H."/>
            <person name="Sangsakoo G."/>
            <person name="Vanavichit A."/>
            <person name="de Mattos Luiz.A.T."/>
            <person name="Zimmer P.D."/>
            <person name="Malone G."/>
            <person name="Dellagostin O."/>
            <person name="de Oliveira A.C."/>
            <person name="Bevan M."/>
            <person name="Bancroft I."/>
            <person name="Minx P."/>
            <person name="Cordum H."/>
            <person name="Wilson R."/>
            <person name="Cheng Z."/>
            <person name="Jin W."/>
            <person name="Jiang J."/>
            <person name="Leong S.A."/>
            <person name="Iwama H."/>
            <person name="Gojobori T."/>
            <person name="Itoh T."/>
            <person name="Niimura Y."/>
            <person name="Fujii Y."/>
            <person name="Habara T."/>
            <person name="Sakai H."/>
            <person name="Sato Y."/>
            <person name="Wilson G."/>
            <person name="Kumar K."/>
            <person name="McCouch S."/>
            <person name="Juretic N."/>
            <person name="Hoen D."/>
            <person name="Wright S."/>
            <person name="Bruskiewich R."/>
            <person name="Bureau T."/>
            <person name="Miyao A."/>
            <person name="Hirochika H."/>
            <person name="Nishikawa T."/>
            <person name="Kadowaki K."/>
            <person name="Sugiura M."/>
            <person name="Burr B."/>
            <person name="Sasaki T."/>
        </authorList>
    </citation>
    <scope>NUCLEOTIDE SEQUENCE [LARGE SCALE GENOMIC DNA]</scope>
    <source>
        <strain evidence="2">cv. Nipponbare</strain>
    </source>
</reference>
<dbReference type="AlphaFoldDB" id="A0A0N7KQU3"/>
<accession>A0A0N7KQU3</accession>
<dbReference type="Gramene" id="Os09t0426600-00">
    <property type="protein sequence ID" value="Os09t0426600-00"/>
    <property type="gene ID" value="Os09g0426600"/>
</dbReference>
<keyword evidence="2" id="KW-1185">Reference proteome</keyword>
<evidence type="ECO:0000313" key="1">
    <source>
        <dbReference type="EMBL" id="BAT08178.1"/>
    </source>
</evidence>
<dbReference type="Proteomes" id="UP000059680">
    <property type="component" value="Chromosome 9"/>
</dbReference>
<dbReference type="InParanoid" id="A0A0N7KQU3"/>
<gene>
    <name evidence="1" type="ordered locus">Os09g0426600</name>
    <name evidence="1" type="ORF">OSNPB_090426600</name>
</gene>
<proteinExistence type="predicted"/>
<name>A0A0N7KQU3_ORYSJ</name>
<sequence>MSGTRKETSTADCSVDRKHIHADSVRGSMYDLQIGTYNTSCQDYQFWIYTKIEAIELGTCKMSQSDQQQLLQMRNRAPITHLLLADEWRRKFRSTIREEELSSLGPLKNAMAMAPPTQTVVPNIFAKLLTLLRSTFSSLSDQITVSDYQ</sequence>
<dbReference type="PaxDb" id="39947-A0A0N7KQU3"/>
<reference evidence="1 2" key="2">
    <citation type="journal article" date="2013" name="Plant Cell Physiol.">
        <title>Rice Annotation Project Database (RAP-DB): an integrative and interactive database for rice genomics.</title>
        <authorList>
            <person name="Sakai H."/>
            <person name="Lee S.S."/>
            <person name="Tanaka T."/>
            <person name="Numa H."/>
            <person name="Kim J."/>
            <person name="Kawahara Y."/>
            <person name="Wakimoto H."/>
            <person name="Yang C.C."/>
            <person name="Iwamoto M."/>
            <person name="Abe T."/>
            <person name="Yamada Y."/>
            <person name="Muto A."/>
            <person name="Inokuchi H."/>
            <person name="Ikemura T."/>
            <person name="Matsumoto T."/>
            <person name="Sasaki T."/>
            <person name="Itoh T."/>
        </authorList>
    </citation>
    <scope>NUCLEOTIDE SEQUENCE [LARGE SCALE GENOMIC DNA]</scope>
    <source>
        <strain evidence="2">cv. Nipponbare</strain>
    </source>
</reference>
<evidence type="ECO:0000313" key="2">
    <source>
        <dbReference type="Proteomes" id="UP000059680"/>
    </source>
</evidence>